<dbReference type="InterPro" id="IPR013815">
    <property type="entry name" value="ATP_grasp_subdomain_1"/>
</dbReference>
<evidence type="ECO:0000259" key="15">
    <source>
        <dbReference type="PROSITE" id="PS50975"/>
    </source>
</evidence>
<dbReference type="InterPro" id="IPR036615">
    <property type="entry name" value="Mur_ligase_C_dom_sf"/>
</dbReference>
<dbReference type="Gene3D" id="3.90.190.20">
    <property type="entry name" value="Mur ligase, C-terminal domain"/>
    <property type="match status" value="1"/>
</dbReference>
<evidence type="ECO:0000256" key="11">
    <source>
        <dbReference type="ARBA" id="ARBA00048094"/>
    </source>
</evidence>
<evidence type="ECO:0000256" key="12">
    <source>
        <dbReference type="ARBA" id="ARBA00048425"/>
    </source>
</evidence>
<keyword evidence="8 13" id="KW-0547">Nucleotide-binding</keyword>
<evidence type="ECO:0000256" key="6">
    <source>
        <dbReference type="ARBA" id="ARBA00022036"/>
    </source>
</evidence>
<evidence type="ECO:0000256" key="8">
    <source>
        <dbReference type="ARBA" id="ARBA00022741"/>
    </source>
</evidence>
<keyword evidence="17" id="KW-1185">Reference proteome</keyword>
<evidence type="ECO:0000313" key="17">
    <source>
        <dbReference type="Proteomes" id="UP001501326"/>
    </source>
</evidence>
<dbReference type="InterPro" id="IPR013221">
    <property type="entry name" value="Mur_ligase_cen"/>
</dbReference>
<evidence type="ECO:0000256" key="1">
    <source>
        <dbReference type="ARBA" id="ARBA00003184"/>
    </source>
</evidence>
<protein>
    <recommendedName>
        <fullName evidence="6">Cyanophycin synthetase</fullName>
        <ecNumber evidence="5">6.3.2.29</ecNumber>
        <ecNumber evidence="4">6.3.2.30</ecNumber>
    </recommendedName>
    <alternativeName>
        <fullName evidence="10">Cyanophycin synthase</fullName>
    </alternativeName>
</protein>
<dbReference type="PROSITE" id="PS50975">
    <property type="entry name" value="ATP_GRASP"/>
    <property type="match status" value="1"/>
</dbReference>
<dbReference type="NCBIfam" id="TIGR02068">
    <property type="entry name" value="cya_phycin_syn"/>
    <property type="match status" value="1"/>
</dbReference>
<dbReference type="InterPro" id="IPR004101">
    <property type="entry name" value="Mur_ligase_C"/>
</dbReference>
<dbReference type="Gene3D" id="3.30.1490.20">
    <property type="entry name" value="ATP-grasp fold, A domain"/>
    <property type="match status" value="1"/>
</dbReference>
<accession>A0ABN3UCY1</accession>
<evidence type="ECO:0000256" key="7">
    <source>
        <dbReference type="ARBA" id="ARBA00022598"/>
    </source>
</evidence>
<comment type="caution">
    <text evidence="16">The sequence shown here is derived from an EMBL/GenBank/DDBJ whole genome shotgun (WGS) entry which is preliminary data.</text>
</comment>
<evidence type="ECO:0000256" key="2">
    <source>
        <dbReference type="ARBA" id="ARBA00009060"/>
    </source>
</evidence>
<proteinExistence type="inferred from homology"/>
<dbReference type="NCBIfam" id="NF010623">
    <property type="entry name" value="PRK14016.1"/>
    <property type="match status" value="1"/>
</dbReference>
<dbReference type="Pfam" id="PF02875">
    <property type="entry name" value="Mur_ligase_C"/>
    <property type="match status" value="1"/>
</dbReference>
<feature type="domain" description="ATP-grasp" evidence="15">
    <location>
        <begin position="235"/>
        <end position="490"/>
    </location>
</feature>
<feature type="region of interest" description="Disordered" evidence="14">
    <location>
        <begin position="931"/>
        <end position="961"/>
    </location>
</feature>
<comment type="function">
    <text evidence="1">Catalyzes the ATP-dependent polymerization of arginine and aspartate to multi-L-arginyl-poly-L-aspartic acid (cyanophycin; a water-insoluble reserve polymer).</text>
</comment>
<dbReference type="EC" id="6.3.2.30" evidence="4"/>
<dbReference type="InterPro" id="IPR011810">
    <property type="entry name" value="Cya_phycin_syn"/>
</dbReference>
<keyword evidence="9 13" id="KW-0067">ATP-binding</keyword>
<dbReference type="Pfam" id="PF18921">
    <property type="entry name" value="Cyanophycin_syn"/>
    <property type="match status" value="1"/>
</dbReference>
<dbReference type="InterPro" id="IPR044019">
    <property type="entry name" value="Cyanophycin_syn_N"/>
</dbReference>
<feature type="compositionally biased region" description="Low complexity" evidence="14">
    <location>
        <begin position="931"/>
        <end position="943"/>
    </location>
</feature>
<dbReference type="PANTHER" id="PTHR23135:SF18">
    <property type="entry name" value="CYANOPHYCIN SYNTHETASE"/>
    <property type="match status" value="1"/>
</dbReference>
<evidence type="ECO:0000256" key="9">
    <source>
        <dbReference type="ARBA" id="ARBA00022840"/>
    </source>
</evidence>
<evidence type="ECO:0000256" key="14">
    <source>
        <dbReference type="SAM" id="MobiDB-lite"/>
    </source>
</evidence>
<evidence type="ECO:0000256" key="5">
    <source>
        <dbReference type="ARBA" id="ARBA00013005"/>
    </source>
</evidence>
<reference evidence="16 17" key="1">
    <citation type="journal article" date="2019" name="Int. J. Syst. Evol. Microbiol.">
        <title>The Global Catalogue of Microorganisms (GCM) 10K type strain sequencing project: providing services to taxonomists for standard genome sequencing and annotation.</title>
        <authorList>
            <consortium name="The Broad Institute Genomics Platform"/>
            <consortium name="The Broad Institute Genome Sequencing Center for Infectious Disease"/>
            <person name="Wu L."/>
            <person name="Ma J."/>
        </authorList>
    </citation>
    <scope>NUCLEOTIDE SEQUENCE [LARGE SCALE GENOMIC DNA]</scope>
    <source>
        <strain evidence="16 17">JCM 16378</strain>
    </source>
</reference>
<evidence type="ECO:0000313" key="16">
    <source>
        <dbReference type="EMBL" id="GAA2730472.1"/>
    </source>
</evidence>
<comment type="similarity">
    <text evidence="2">In the C-terminal section; belongs to the MurCDEF family.</text>
</comment>
<sequence length="961" mass="103220">MADRPTPTGPAAPELSIIESRVYRGGNIWSYSPAIHLVVDLGVLEGYPTDTIEGFTDHLVELLPRLENHTCSRGVKGGFIERLREGTWVGHVAEHVALQLQQEAGHDLRRGKTRAVKGQPGRYNVIYDYADETVGLAAGTLAVRLVNHLVEPEADFDFAEELDLFLRRAQRSAFGPSTGAIVEEAVARDIPYIRLNSQSFVQLGQGVHAQRIRATMTSKTGALAVDIASDKDMTTRLLASAGLPVPKQETVRTADAAVAAARRIGFPVVVKPLDGNHGRGVCLDLQSDEEVRAGFVTAEGESRRGYVIVESLVVGRDYRCLIVGGKMQAIAERVPAHVIGDGTHTVAELVETTNADPRRGVGHEKVLTRIKVDEAAIALVRDQGYELDGVPPEGQMVKLALTGNMSTGGISVDRTFDAHPDNVEIAEEAARMIGLDVAGIDFICPDIASPVRETGGAICEVNAAPGFRMHTHPTVGEPQFIAKPVVDLLFPPGSPSRVPIVAVTGTNGKTTTSRMIAHIFKGIGHKVGMTSTDGIVIDERLVYKADASGPRSARMVLQNPRVDFAVMEVARGGILREGLGYDRNDVAVVTNVAPDHLGMKGIDTLEQLADVKAVIVEAVPRNGFAVLNADDDLVRKMRRRCSGGIVWFSLQPPGSKVREFIEDYCRRGGRAVVLDHTDRGDMIVIKHGRRSMQLAWTHLLPATFGGTAKFNVANAMAAAGAAFAAGAGLHEIRQGLRTFTTSYYLSPGRMNLVNVHNVDVFVDYCHNAPGMRVLGEFVEGYAAQKAGQSDLGKVSRIGMVSTAGDRRDDDMRELGAIAARHFDVVVVREDERKRGRPAGETAALIAEGAKGEIGKEGVRCRQVETVLNEVDAVRHCMARANPGDVVVLCVDQHAEVLGELEQMTKHAQAGAHTREGLGDPDLDPVEMQVEATASGDEAAAAEAAEIEPVEAERVAGQPSTS</sequence>
<dbReference type="RefSeq" id="WP_344189381.1">
    <property type="nucleotide sequence ID" value="NZ_BAAARN010000001.1"/>
</dbReference>
<dbReference type="Proteomes" id="UP001501326">
    <property type="component" value="Unassembled WGS sequence"/>
</dbReference>
<dbReference type="Pfam" id="PF08245">
    <property type="entry name" value="Mur_ligase_M"/>
    <property type="match status" value="1"/>
</dbReference>
<dbReference type="InterPro" id="IPR011761">
    <property type="entry name" value="ATP-grasp"/>
</dbReference>
<evidence type="ECO:0000256" key="10">
    <source>
        <dbReference type="ARBA" id="ARBA00031353"/>
    </source>
</evidence>
<organism evidence="16 17">
    <name type="scientific">Pedococcus aerophilus</name>
    <dbReference type="NCBI Taxonomy" id="436356"/>
    <lineage>
        <taxon>Bacteria</taxon>
        <taxon>Bacillati</taxon>
        <taxon>Actinomycetota</taxon>
        <taxon>Actinomycetes</taxon>
        <taxon>Micrococcales</taxon>
        <taxon>Intrasporangiaceae</taxon>
        <taxon>Pedococcus</taxon>
    </lineage>
</organism>
<dbReference type="SUPFAM" id="SSF53244">
    <property type="entry name" value="MurD-like peptide ligases, peptide-binding domain"/>
    <property type="match status" value="1"/>
</dbReference>
<dbReference type="PANTHER" id="PTHR23135">
    <property type="entry name" value="MUR LIGASE FAMILY MEMBER"/>
    <property type="match status" value="1"/>
</dbReference>
<name>A0ABN3UCY1_9MICO</name>
<dbReference type="Gene3D" id="3.30.470.20">
    <property type="entry name" value="ATP-grasp fold, B domain"/>
    <property type="match status" value="1"/>
</dbReference>
<dbReference type="SUPFAM" id="SSF53623">
    <property type="entry name" value="MurD-like peptide ligases, catalytic domain"/>
    <property type="match status" value="1"/>
</dbReference>
<dbReference type="Gene3D" id="3.40.1190.10">
    <property type="entry name" value="Mur-like, catalytic domain"/>
    <property type="match status" value="1"/>
</dbReference>
<evidence type="ECO:0000256" key="3">
    <source>
        <dbReference type="ARBA" id="ARBA00011738"/>
    </source>
</evidence>
<dbReference type="EMBL" id="BAAARN010000001">
    <property type="protein sequence ID" value="GAA2730472.1"/>
    <property type="molecule type" value="Genomic_DNA"/>
</dbReference>
<dbReference type="Pfam" id="PF13549">
    <property type="entry name" value="ATP-grasp_5"/>
    <property type="match status" value="1"/>
</dbReference>
<evidence type="ECO:0000256" key="13">
    <source>
        <dbReference type="PROSITE-ProRule" id="PRU00409"/>
    </source>
</evidence>
<keyword evidence="7" id="KW-0436">Ligase</keyword>
<gene>
    <name evidence="16" type="primary">cphA</name>
    <name evidence="16" type="ORF">GCM10009867_01980</name>
</gene>
<comment type="subunit">
    <text evidence="3">Homodimer.</text>
</comment>
<comment type="catalytic activity">
    <reaction evidence="12">
        <text>[L-4-(L-arginin-2-N-yl)aspartate](n) + L-aspartate + ATP = [L-4-(L-arginin-2-N-yl)aspartate](n)-L-aspartate + ADP + phosphate + H(+)</text>
        <dbReference type="Rhea" id="RHEA:13277"/>
        <dbReference type="Rhea" id="RHEA-COMP:13728"/>
        <dbReference type="Rhea" id="RHEA-COMP:13733"/>
        <dbReference type="ChEBI" id="CHEBI:15378"/>
        <dbReference type="ChEBI" id="CHEBI:29991"/>
        <dbReference type="ChEBI" id="CHEBI:30616"/>
        <dbReference type="ChEBI" id="CHEBI:43474"/>
        <dbReference type="ChEBI" id="CHEBI:137986"/>
        <dbReference type="ChEBI" id="CHEBI:137990"/>
        <dbReference type="ChEBI" id="CHEBI:456216"/>
        <dbReference type="EC" id="6.3.2.29"/>
    </reaction>
</comment>
<dbReference type="SUPFAM" id="SSF56059">
    <property type="entry name" value="Glutathione synthetase ATP-binding domain-like"/>
    <property type="match status" value="1"/>
</dbReference>
<dbReference type="EC" id="6.3.2.29" evidence="5"/>
<comment type="catalytic activity">
    <reaction evidence="11">
        <text>[L-4-(L-arginin-2-N-yl)aspartate](n)-L-aspartate + L-arginine + ATP = [L-4-(L-arginin-2-N-yl)aspartate](n+1) + ADP + phosphate + H(+)</text>
        <dbReference type="Rhea" id="RHEA:23888"/>
        <dbReference type="Rhea" id="RHEA-COMP:13732"/>
        <dbReference type="Rhea" id="RHEA-COMP:13733"/>
        <dbReference type="ChEBI" id="CHEBI:15378"/>
        <dbReference type="ChEBI" id="CHEBI:30616"/>
        <dbReference type="ChEBI" id="CHEBI:32682"/>
        <dbReference type="ChEBI" id="CHEBI:43474"/>
        <dbReference type="ChEBI" id="CHEBI:137986"/>
        <dbReference type="ChEBI" id="CHEBI:137990"/>
        <dbReference type="ChEBI" id="CHEBI:456216"/>
        <dbReference type="EC" id="6.3.2.30"/>
    </reaction>
</comment>
<evidence type="ECO:0000256" key="4">
    <source>
        <dbReference type="ARBA" id="ARBA00012968"/>
    </source>
</evidence>
<dbReference type="InterPro" id="IPR036565">
    <property type="entry name" value="Mur-like_cat_sf"/>
</dbReference>